<reference evidence="1 2" key="1">
    <citation type="journal article" date="2021" name="Elife">
        <title>Chloroplast acquisition without the gene transfer in kleptoplastic sea slugs, Plakobranchus ocellatus.</title>
        <authorList>
            <person name="Maeda T."/>
            <person name="Takahashi S."/>
            <person name="Yoshida T."/>
            <person name="Shimamura S."/>
            <person name="Takaki Y."/>
            <person name="Nagai Y."/>
            <person name="Toyoda A."/>
            <person name="Suzuki Y."/>
            <person name="Arimoto A."/>
            <person name="Ishii H."/>
            <person name="Satoh N."/>
            <person name="Nishiyama T."/>
            <person name="Hasebe M."/>
            <person name="Maruyama T."/>
            <person name="Minagawa J."/>
            <person name="Obokata J."/>
            <person name="Shigenobu S."/>
        </authorList>
    </citation>
    <scope>NUCLEOTIDE SEQUENCE [LARGE SCALE GENOMIC DNA]</scope>
</reference>
<dbReference type="Proteomes" id="UP000735302">
    <property type="component" value="Unassembled WGS sequence"/>
</dbReference>
<evidence type="ECO:0000313" key="2">
    <source>
        <dbReference type="Proteomes" id="UP000735302"/>
    </source>
</evidence>
<keyword evidence="2" id="KW-1185">Reference proteome</keyword>
<evidence type="ECO:0000313" key="1">
    <source>
        <dbReference type="EMBL" id="GFO11610.1"/>
    </source>
</evidence>
<dbReference type="EMBL" id="BLXT01004325">
    <property type="protein sequence ID" value="GFO11610.1"/>
    <property type="molecule type" value="Genomic_DNA"/>
</dbReference>
<organism evidence="1 2">
    <name type="scientific">Plakobranchus ocellatus</name>
    <dbReference type="NCBI Taxonomy" id="259542"/>
    <lineage>
        <taxon>Eukaryota</taxon>
        <taxon>Metazoa</taxon>
        <taxon>Spiralia</taxon>
        <taxon>Lophotrochozoa</taxon>
        <taxon>Mollusca</taxon>
        <taxon>Gastropoda</taxon>
        <taxon>Heterobranchia</taxon>
        <taxon>Euthyneura</taxon>
        <taxon>Panpulmonata</taxon>
        <taxon>Sacoglossa</taxon>
        <taxon>Placobranchoidea</taxon>
        <taxon>Plakobranchidae</taxon>
        <taxon>Plakobranchus</taxon>
    </lineage>
</organism>
<name>A0AAV4AXS8_9GAST</name>
<gene>
    <name evidence="1" type="ORF">PoB_003811500</name>
</gene>
<dbReference type="AlphaFoldDB" id="A0AAV4AXS8"/>
<proteinExistence type="predicted"/>
<comment type="caution">
    <text evidence="1">The sequence shown here is derived from an EMBL/GenBank/DDBJ whole genome shotgun (WGS) entry which is preliminary data.</text>
</comment>
<sequence length="86" mass="9736">MYVAIRTDTVKSPLEKLYANPYMVLTPGNKRFYGHRGSCRTSLDTQFFKPSYLTLSSLYDTLQQLAPATVAEVHPALKLANRENIL</sequence>
<protein>
    <submittedName>
        <fullName evidence="1">Uncharacterized protein</fullName>
    </submittedName>
</protein>
<accession>A0AAV4AXS8</accession>